<dbReference type="Proteomes" id="UP000887566">
    <property type="component" value="Unplaced"/>
</dbReference>
<dbReference type="WBParaSite" id="PSAMB.scaffold230size63538.g3756.t1">
    <property type="protein sequence ID" value="PSAMB.scaffold230size63538.g3756.t1"/>
    <property type="gene ID" value="PSAMB.scaffold230size63538.g3756"/>
</dbReference>
<organism evidence="2 3">
    <name type="scientific">Plectus sambesii</name>
    <dbReference type="NCBI Taxonomy" id="2011161"/>
    <lineage>
        <taxon>Eukaryota</taxon>
        <taxon>Metazoa</taxon>
        <taxon>Ecdysozoa</taxon>
        <taxon>Nematoda</taxon>
        <taxon>Chromadorea</taxon>
        <taxon>Plectida</taxon>
        <taxon>Plectina</taxon>
        <taxon>Plectoidea</taxon>
        <taxon>Plectidae</taxon>
        <taxon>Plectus</taxon>
    </lineage>
</organism>
<reference evidence="3" key="1">
    <citation type="submission" date="2022-11" db="UniProtKB">
        <authorList>
            <consortium name="WormBaseParasite"/>
        </authorList>
    </citation>
    <scope>IDENTIFICATION</scope>
</reference>
<name>A0A914VQ79_9BILA</name>
<accession>A0A914VQ79</accession>
<sequence>MRSVSDSVARLVVAGPYQASLNTIVHGCTCTQPTGGCNEYNKTRSYALTEMIERRLDRQNYCYSLHHKSTKPFGREVFKKSDTCEGQYCFISLTTAEVIVESANFEENYEDHDRFIAMSRPRYELLAGCLKVDSDEKVQTGCFKEYHNASEPLMTHCICESHLCNYHHLLTGSQDSRRRTTDAPSPVTIIDGRPRPVPVENNDNNIAASSSPTAQSSSLVALLFMGIVLMCRLRVSSLC</sequence>
<evidence type="ECO:0000256" key="1">
    <source>
        <dbReference type="SAM" id="MobiDB-lite"/>
    </source>
</evidence>
<evidence type="ECO:0000313" key="3">
    <source>
        <dbReference type="WBParaSite" id="PSAMB.scaffold230size63538.g3756.t1"/>
    </source>
</evidence>
<proteinExistence type="predicted"/>
<protein>
    <submittedName>
        <fullName evidence="3">Uncharacterized protein</fullName>
    </submittedName>
</protein>
<keyword evidence="2" id="KW-1185">Reference proteome</keyword>
<evidence type="ECO:0000313" key="2">
    <source>
        <dbReference type="Proteomes" id="UP000887566"/>
    </source>
</evidence>
<feature type="region of interest" description="Disordered" evidence="1">
    <location>
        <begin position="175"/>
        <end position="211"/>
    </location>
</feature>
<dbReference type="AlphaFoldDB" id="A0A914VQ79"/>